<accession>A0A1G8DGU1</accession>
<protein>
    <submittedName>
        <fullName evidence="2">Uncharacterized protein</fullName>
    </submittedName>
</protein>
<sequence>MLKLITDEGYADMTDPRLPHEKHSDDAVADDAPPTDAVTDDVREDAAQAESGDGDDFPDRPALTHP</sequence>
<gene>
    <name evidence="2" type="ORF">SAMN04489810_3342</name>
</gene>
<evidence type="ECO:0000313" key="2">
    <source>
        <dbReference type="EMBL" id="SDH56824.1"/>
    </source>
</evidence>
<reference evidence="2 3" key="1">
    <citation type="submission" date="2016-10" db="EMBL/GenBank/DDBJ databases">
        <authorList>
            <person name="de Groot N.N."/>
        </authorList>
    </citation>
    <scope>NUCLEOTIDE SEQUENCE [LARGE SCALE GENOMIC DNA]</scope>
    <source>
        <strain evidence="2 3">DSM 23142</strain>
    </source>
</reference>
<feature type="region of interest" description="Disordered" evidence="1">
    <location>
        <begin position="1"/>
        <end position="66"/>
    </location>
</feature>
<dbReference type="EMBL" id="LT629692">
    <property type="protein sequence ID" value="SDH56824.1"/>
    <property type="molecule type" value="Genomic_DNA"/>
</dbReference>
<keyword evidence="3" id="KW-1185">Reference proteome</keyword>
<dbReference type="AlphaFoldDB" id="A0A1G8DGU1"/>
<dbReference type="Proteomes" id="UP000199009">
    <property type="component" value="Chromosome I"/>
</dbReference>
<feature type="compositionally biased region" description="Basic and acidic residues" evidence="1">
    <location>
        <begin position="14"/>
        <end position="26"/>
    </location>
</feature>
<evidence type="ECO:0000256" key="1">
    <source>
        <dbReference type="SAM" id="MobiDB-lite"/>
    </source>
</evidence>
<name>A0A1G8DGU1_9MICO</name>
<organism evidence="2 3">
    <name type="scientific">Microbacterium pygmaeum</name>
    <dbReference type="NCBI Taxonomy" id="370764"/>
    <lineage>
        <taxon>Bacteria</taxon>
        <taxon>Bacillati</taxon>
        <taxon>Actinomycetota</taxon>
        <taxon>Actinomycetes</taxon>
        <taxon>Micrococcales</taxon>
        <taxon>Microbacteriaceae</taxon>
        <taxon>Microbacterium</taxon>
    </lineage>
</organism>
<evidence type="ECO:0000313" key="3">
    <source>
        <dbReference type="Proteomes" id="UP000199009"/>
    </source>
</evidence>
<proteinExistence type="predicted"/>
<dbReference type="STRING" id="370764.SAMN04489810_3342"/>